<evidence type="ECO:0000256" key="3">
    <source>
        <dbReference type="ARBA" id="ARBA00023136"/>
    </source>
</evidence>
<feature type="transmembrane region" description="Helical" evidence="4">
    <location>
        <begin position="334"/>
        <end position="353"/>
    </location>
</feature>
<feature type="transmembrane region" description="Helical" evidence="4">
    <location>
        <begin position="136"/>
        <end position="158"/>
    </location>
</feature>
<organism evidence="6 7">
    <name type="scientific">Mucilaginibacter sabulilitoris</name>
    <dbReference type="NCBI Taxonomy" id="1173583"/>
    <lineage>
        <taxon>Bacteria</taxon>
        <taxon>Pseudomonadati</taxon>
        <taxon>Bacteroidota</taxon>
        <taxon>Sphingobacteriia</taxon>
        <taxon>Sphingobacteriales</taxon>
        <taxon>Sphingobacteriaceae</taxon>
        <taxon>Mucilaginibacter</taxon>
    </lineage>
</organism>
<dbReference type="Gene3D" id="1.20.1250.20">
    <property type="entry name" value="MFS general substrate transporter like domains"/>
    <property type="match status" value="2"/>
</dbReference>
<evidence type="ECO:0000313" key="6">
    <source>
        <dbReference type="EMBL" id="WPU94790.1"/>
    </source>
</evidence>
<feature type="transmembrane region" description="Helical" evidence="4">
    <location>
        <begin position="210"/>
        <end position="233"/>
    </location>
</feature>
<dbReference type="EMBL" id="CP139558">
    <property type="protein sequence ID" value="WPU94790.1"/>
    <property type="molecule type" value="Genomic_DNA"/>
</dbReference>
<sequence length="398" mass="42543">MKENYQIKNTAAMAGIIFVALALRPALVSLGPALVAIRNDFEMSHFAAGALISIPDLLMGLMALPTPWLMKKIGRDNLVFASLGLVAISTVARAYAPNIGFLLLYTAGVGTGIAIAGTILSGFVKANFPTRTAFVMGIYAASLSIGSTLSAFSTAPLLKVTGSWRIATGVWALPAVAGLVAWFIVKVKETKYVKSPIVFDTPKIPWKNGLAWRIAIFFACVNLIFYAMITWTASMFIENGLPGNIAGSILGFFTLIFTLSSFTIGGFSKSRDRRTLLIGSSQVTLVGFILMYFFTGAVAIVFVGIVAAGLGAAFTLAMTLPLDNTLDPDETNSWTAFVMTIGYLIAAAGPLLLGLIRDMTGDFKIPVLTLMGVSMGMILIGNSLKPRKLRFSDLYKRS</sequence>
<dbReference type="SUPFAM" id="SSF103473">
    <property type="entry name" value="MFS general substrate transporter"/>
    <property type="match status" value="1"/>
</dbReference>
<dbReference type="InterPro" id="IPR020846">
    <property type="entry name" value="MFS_dom"/>
</dbReference>
<protein>
    <submittedName>
        <fullName evidence="6">MFS transporter</fullName>
    </submittedName>
</protein>
<evidence type="ECO:0000259" key="5">
    <source>
        <dbReference type="PROSITE" id="PS50850"/>
    </source>
</evidence>
<keyword evidence="2 4" id="KW-1133">Transmembrane helix</keyword>
<dbReference type="PROSITE" id="PS50850">
    <property type="entry name" value="MFS"/>
    <property type="match status" value="1"/>
</dbReference>
<dbReference type="InterPro" id="IPR036259">
    <property type="entry name" value="MFS_trans_sf"/>
</dbReference>
<keyword evidence="1 4" id="KW-0812">Transmembrane</keyword>
<dbReference type="Pfam" id="PF07690">
    <property type="entry name" value="MFS_1"/>
    <property type="match status" value="1"/>
</dbReference>
<gene>
    <name evidence="6" type="ORF">SNE25_04550</name>
</gene>
<feature type="transmembrane region" description="Helical" evidence="4">
    <location>
        <begin position="77"/>
        <end position="96"/>
    </location>
</feature>
<name>A0ABZ0TTL6_9SPHI</name>
<reference evidence="6 7" key="1">
    <citation type="submission" date="2023-11" db="EMBL/GenBank/DDBJ databases">
        <title>Analysis of the Genomes of Mucilaginibacter gossypii cycad 4 and M. sabulilitoris SNA2: microbes with the potential for plant growth promotion.</title>
        <authorList>
            <person name="Hirsch A.M."/>
            <person name="Humm E."/>
            <person name="Rubbi M."/>
            <person name="Del Vecchio G."/>
            <person name="Ha S.M."/>
            <person name="Pellegrini M."/>
            <person name="Gunsalus R.P."/>
        </authorList>
    </citation>
    <scope>NUCLEOTIDE SEQUENCE [LARGE SCALE GENOMIC DNA]</scope>
    <source>
        <strain evidence="6 7">SNA2</strain>
    </source>
</reference>
<feature type="transmembrane region" description="Helical" evidence="4">
    <location>
        <begin position="276"/>
        <end position="294"/>
    </location>
</feature>
<feature type="transmembrane region" description="Helical" evidence="4">
    <location>
        <begin position="164"/>
        <end position="185"/>
    </location>
</feature>
<evidence type="ECO:0000313" key="7">
    <source>
        <dbReference type="Proteomes" id="UP001324380"/>
    </source>
</evidence>
<evidence type="ECO:0000256" key="1">
    <source>
        <dbReference type="ARBA" id="ARBA00022692"/>
    </source>
</evidence>
<feature type="transmembrane region" description="Helical" evidence="4">
    <location>
        <begin position="300"/>
        <end position="322"/>
    </location>
</feature>
<feature type="transmembrane region" description="Helical" evidence="4">
    <location>
        <begin position="245"/>
        <end position="264"/>
    </location>
</feature>
<keyword evidence="7" id="KW-1185">Reference proteome</keyword>
<dbReference type="InterPro" id="IPR052524">
    <property type="entry name" value="MFS_Cyanate_Porter"/>
</dbReference>
<feature type="domain" description="Major facilitator superfamily (MFS) profile" evidence="5">
    <location>
        <begin position="10"/>
        <end position="389"/>
    </location>
</feature>
<feature type="transmembrane region" description="Helical" evidence="4">
    <location>
        <begin position="102"/>
        <end position="124"/>
    </location>
</feature>
<accession>A0ABZ0TTL6</accession>
<keyword evidence="3 4" id="KW-0472">Membrane</keyword>
<evidence type="ECO:0000256" key="2">
    <source>
        <dbReference type="ARBA" id="ARBA00022989"/>
    </source>
</evidence>
<feature type="transmembrane region" description="Helical" evidence="4">
    <location>
        <begin position="12"/>
        <end position="37"/>
    </location>
</feature>
<dbReference type="PANTHER" id="PTHR23523:SF2">
    <property type="entry name" value="2-NITROIMIDAZOLE TRANSPORTER"/>
    <property type="match status" value="1"/>
</dbReference>
<dbReference type="Proteomes" id="UP001324380">
    <property type="component" value="Chromosome"/>
</dbReference>
<proteinExistence type="predicted"/>
<dbReference type="InterPro" id="IPR011701">
    <property type="entry name" value="MFS"/>
</dbReference>
<feature type="transmembrane region" description="Helical" evidence="4">
    <location>
        <begin position="43"/>
        <end position="65"/>
    </location>
</feature>
<evidence type="ECO:0000256" key="4">
    <source>
        <dbReference type="SAM" id="Phobius"/>
    </source>
</evidence>
<feature type="transmembrane region" description="Helical" evidence="4">
    <location>
        <begin position="365"/>
        <end position="384"/>
    </location>
</feature>
<dbReference type="PANTHER" id="PTHR23523">
    <property type="match status" value="1"/>
</dbReference>
<dbReference type="RefSeq" id="WP_321563905.1">
    <property type="nucleotide sequence ID" value="NZ_CP139558.1"/>
</dbReference>